<name>A0A4P9X9J8_9FUNG</name>
<gene>
    <name evidence="8" type="ORF">CXG81DRAFT_18517</name>
</gene>
<dbReference type="InterPro" id="IPR039682">
    <property type="entry name" value="Sec8/EXOC4"/>
</dbReference>
<accession>A0A4P9X9J8</accession>
<feature type="domain" description="Exocyst complex component Sec8 middle helical bundle" evidence="7">
    <location>
        <begin position="361"/>
        <end position="579"/>
    </location>
</feature>
<evidence type="ECO:0000259" key="7">
    <source>
        <dbReference type="Pfam" id="PF20652"/>
    </source>
</evidence>
<keyword evidence="9" id="KW-1185">Reference proteome</keyword>
<evidence type="ECO:0000256" key="4">
    <source>
        <dbReference type="RuleBase" id="RU367079"/>
    </source>
</evidence>
<protein>
    <recommendedName>
        <fullName evidence="4">Exocyst complex component Sec8</fullName>
    </recommendedName>
</protein>
<comment type="function">
    <text evidence="4">Component of the exocyst complex involved in the docking of exocytic vesicles with fusion sites on the plasma membrane.</text>
</comment>
<feature type="domain" description="Exocyst complex component Sec8 N-terminal" evidence="6">
    <location>
        <begin position="81"/>
        <end position="215"/>
    </location>
</feature>
<evidence type="ECO:0000256" key="5">
    <source>
        <dbReference type="SAM" id="MobiDB-lite"/>
    </source>
</evidence>
<feature type="compositionally biased region" description="Acidic residues" evidence="5">
    <location>
        <begin position="1247"/>
        <end position="1256"/>
    </location>
</feature>
<feature type="region of interest" description="Disordered" evidence="5">
    <location>
        <begin position="1774"/>
        <end position="1800"/>
    </location>
</feature>
<feature type="region of interest" description="Disordered" evidence="5">
    <location>
        <begin position="1515"/>
        <end position="1553"/>
    </location>
</feature>
<dbReference type="GO" id="GO:0006904">
    <property type="term" value="P:vesicle docking involved in exocytosis"/>
    <property type="evidence" value="ECO:0007669"/>
    <property type="project" value="InterPro"/>
</dbReference>
<feature type="compositionally biased region" description="Low complexity" evidence="5">
    <location>
        <begin position="311"/>
        <end position="320"/>
    </location>
</feature>
<dbReference type="GO" id="GO:0090522">
    <property type="term" value="P:vesicle tethering involved in exocytosis"/>
    <property type="evidence" value="ECO:0007669"/>
    <property type="project" value="UniProtKB-UniRule"/>
</dbReference>
<evidence type="ECO:0000256" key="1">
    <source>
        <dbReference type="ARBA" id="ARBA00022448"/>
    </source>
</evidence>
<feature type="compositionally biased region" description="Pro residues" evidence="5">
    <location>
        <begin position="321"/>
        <end position="331"/>
    </location>
</feature>
<feature type="compositionally biased region" description="Low complexity" evidence="5">
    <location>
        <begin position="1544"/>
        <end position="1553"/>
    </location>
</feature>
<evidence type="ECO:0000256" key="2">
    <source>
        <dbReference type="ARBA" id="ARBA00022483"/>
    </source>
</evidence>
<dbReference type="PANTHER" id="PTHR14146">
    <property type="entry name" value="EXOCYST COMPLEX COMPONENT 4"/>
    <property type="match status" value="1"/>
</dbReference>
<feature type="region of interest" description="Disordered" evidence="5">
    <location>
        <begin position="1114"/>
        <end position="1154"/>
    </location>
</feature>
<feature type="region of interest" description="Disordered" evidence="5">
    <location>
        <begin position="1"/>
        <end position="68"/>
    </location>
</feature>
<keyword evidence="3 4" id="KW-0653">Protein transport</keyword>
<evidence type="ECO:0000313" key="8">
    <source>
        <dbReference type="EMBL" id="RKP01760.1"/>
    </source>
</evidence>
<dbReference type="GO" id="GO:0015031">
    <property type="term" value="P:protein transport"/>
    <property type="evidence" value="ECO:0007669"/>
    <property type="project" value="UniProtKB-KW"/>
</dbReference>
<dbReference type="GO" id="GO:0006612">
    <property type="term" value="P:protein targeting to membrane"/>
    <property type="evidence" value="ECO:0007669"/>
    <property type="project" value="UniProtKB-UniRule"/>
</dbReference>
<feature type="compositionally biased region" description="Gly residues" evidence="5">
    <location>
        <begin position="29"/>
        <end position="40"/>
    </location>
</feature>
<dbReference type="EMBL" id="ML014162">
    <property type="protein sequence ID" value="RKP01760.1"/>
    <property type="molecule type" value="Genomic_DNA"/>
</dbReference>
<feature type="compositionally biased region" description="Low complexity" evidence="5">
    <location>
        <begin position="948"/>
        <end position="966"/>
    </location>
</feature>
<dbReference type="OrthoDB" id="272977at2759"/>
<feature type="compositionally biased region" description="Gly residues" evidence="5">
    <location>
        <begin position="1420"/>
        <end position="1431"/>
    </location>
</feature>
<evidence type="ECO:0000259" key="6">
    <source>
        <dbReference type="Pfam" id="PF04048"/>
    </source>
</evidence>
<dbReference type="Pfam" id="PF04048">
    <property type="entry name" value="Sec8_N"/>
    <property type="match status" value="1"/>
</dbReference>
<evidence type="ECO:0000256" key="3">
    <source>
        <dbReference type="ARBA" id="ARBA00022927"/>
    </source>
</evidence>
<dbReference type="Proteomes" id="UP000274922">
    <property type="component" value="Unassembled WGS sequence"/>
</dbReference>
<dbReference type="GO" id="GO:0000145">
    <property type="term" value="C:exocyst"/>
    <property type="evidence" value="ECO:0007669"/>
    <property type="project" value="UniProtKB-UniRule"/>
</dbReference>
<feature type="compositionally biased region" description="Gly residues" evidence="5">
    <location>
        <begin position="8"/>
        <end position="18"/>
    </location>
</feature>
<feature type="region of interest" description="Disordered" evidence="5">
    <location>
        <begin position="617"/>
        <end position="640"/>
    </location>
</feature>
<feature type="compositionally biased region" description="Low complexity" evidence="5">
    <location>
        <begin position="1432"/>
        <end position="1446"/>
    </location>
</feature>
<feature type="region of interest" description="Disordered" evidence="5">
    <location>
        <begin position="1605"/>
        <end position="1671"/>
    </location>
</feature>
<reference evidence="9" key="1">
    <citation type="journal article" date="2018" name="Nat. Microbiol.">
        <title>Leveraging single-cell genomics to expand the fungal tree of life.</title>
        <authorList>
            <person name="Ahrendt S.R."/>
            <person name="Quandt C.A."/>
            <person name="Ciobanu D."/>
            <person name="Clum A."/>
            <person name="Salamov A."/>
            <person name="Andreopoulos B."/>
            <person name="Cheng J.F."/>
            <person name="Woyke T."/>
            <person name="Pelin A."/>
            <person name="Henrissat B."/>
            <person name="Reynolds N.K."/>
            <person name="Benny G.L."/>
            <person name="Smith M.E."/>
            <person name="James T.Y."/>
            <person name="Grigoriev I.V."/>
        </authorList>
    </citation>
    <scope>NUCLEOTIDE SEQUENCE [LARGE SCALE GENOMIC DNA]</scope>
    <source>
        <strain evidence="9">ATCC 52028</strain>
    </source>
</reference>
<feature type="region of interest" description="Disordered" evidence="5">
    <location>
        <begin position="932"/>
        <end position="980"/>
    </location>
</feature>
<dbReference type="InterPro" id="IPR048630">
    <property type="entry name" value="Sec8_M"/>
</dbReference>
<proteinExistence type="inferred from homology"/>
<dbReference type="PANTHER" id="PTHR14146:SF0">
    <property type="entry name" value="EXOCYST COMPLEX COMPONENT 4"/>
    <property type="match status" value="1"/>
</dbReference>
<feature type="compositionally biased region" description="Basic and acidic residues" evidence="5">
    <location>
        <begin position="626"/>
        <end position="636"/>
    </location>
</feature>
<organism evidence="8 9">
    <name type="scientific">Caulochytrium protostelioides</name>
    <dbReference type="NCBI Taxonomy" id="1555241"/>
    <lineage>
        <taxon>Eukaryota</taxon>
        <taxon>Fungi</taxon>
        <taxon>Fungi incertae sedis</taxon>
        <taxon>Chytridiomycota</taxon>
        <taxon>Chytridiomycota incertae sedis</taxon>
        <taxon>Chytridiomycetes</taxon>
        <taxon>Caulochytriales</taxon>
        <taxon>Caulochytriaceae</taxon>
        <taxon>Caulochytrium</taxon>
    </lineage>
</organism>
<evidence type="ECO:0000313" key="9">
    <source>
        <dbReference type="Proteomes" id="UP000274922"/>
    </source>
</evidence>
<feature type="compositionally biased region" description="Basic and acidic residues" evidence="5">
    <location>
        <begin position="1257"/>
        <end position="1270"/>
    </location>
</feature>
<sequence>MFGKKRPGGGGARYGGLGSPTSVNAPSGFGSGGSGSGSAGGTSPIRGASFHMPGSSGHGGSKPMSHDWAFDESSTLPPFVNEVVNDIRHDWEVMTVSDFNPVPYALELLNQSALGKDYDQFLGMYGRLDKAMAMVVNEYHPHFNEAIQTFSHVVEKINDSSAGVAAIDAHLGEAEDLLQCRRYDLLHLWLKHIQYKEMARILEAIRDFRDVPDRVAMLVSNKLFLSAVRLLRKSLKQLNSPDFAQIAALDNLRSQLAVLKVDVFELMVDELGKHLYLKSAFSLDRLELDELVSDDVAAGHRQSPAPPVAPAPSASAAPGGRPAPSPPPPPTVMISRRAQMRRLALETPAAKMSEDADHHIEANPFMYMMLLLVSLSQLGQVGPAMALLRERIPIEVYYVAERAVQATQTEVAASGRRATTASGESAAATAGARAAGGMSATVQVHHQQQQKQQQVWLSVQKKKSRSLNLLASPLRQSTTVLLQLLHRVYRKFHMIAEAHRFVLTVLQTLPADGSTDKKTAPAPAPRDRMTSRGFVPLSGGPPGPNAASGVYSINEVWTAIQNEVKALLYDFLTAEAVDAAAPAAAGQGMSLGSTARSHPHLRHTSGMSINEMLKFHSNSSASTKGPGERSKSREPVSEAALRRKLVPPTLYKWQMQTSLLDRYYRQMSATPSALYRGAGFHPLPEGLAGNAGASGGVRGGGGGGPLSARMLEYQTSRTGGGMSPSPFGTSLLLMDPLAMGDGIDGSGGGGIDGDEALLLHAAHLAGDDAAGLFGKNRMAHTLPIVPDSYNVLVAFGPTTRFLDRMERLCPQLRSAGFRLFLDDFILNVFLAQLEDRMWDYFQQYVAGLETFTTDVAGLTPPVPLIQAGVALLFLTHGLARTLFCLPVHQQEVARMTIDALGQFHELADAQYRGLLNNTSHMTGGAGLSRATTAGVTLDGGPRDGVGGRPASAPSSSQSSSSSSQPQPSQPQPQPRDCRTPSTALIEHPELADVAFRMWSWFHPGPAGSRTAHGPSVSLSTLQRRELQTSLQLKAQHGRHGTYEADELVWSSRTLRHLAQLSWTLRWLAMQLDPLVVKAEAIQTLPPLPLGGVVSGAWAAAAAAAEYDAHAESLGTGDMGGHGPSRSSSSHGVGGGVGAHDGSRPHEGLWDGADDGASVLAGSPFDAAPAGGGLLGQLAWESSLRLPHLVAGLGDPSPSECDWTVADELPDAAGGVGDGEDEEEEEAFDAAVTTAVFTKNPQAVVDPNDPEDDGDAEGPERGDDSGARDGDAYDGDAYDGGRPLGAHGGTGRLADAKTASKAPTTHGSSHEMVDLASALPAASDGPRRRAPTPPPPPRPHVVLPLTPAFREPYRRLTQSFRTLGQNALFCLRAEIQCHVWHFLDASFRDGDYLGHSSASDGLGHVHGGARSRDALADGDGADGGTGGGGGGAETTASGRPSVATTASGGAGGDHDPYSVGDIDPSIAALNDGLIELEEHLRAVLPRGDHEFVFSGLAGILDAGLISGLARLLPPGAASAASSSNVHTSGMAGGSSGPTPSPVPPAAAAGAAPGAQLSEQAMRAGYRLNRAGIEKLLRNRATLLRTLTHLSASFQVAAAAAGAHAGAQAGGPASETASTARDGGGSDAASTTSRHGRRGSHGRSLDALDAVGDRPGTPRAAGGRAPLRSSGFQSDPLFADPEHALHRSGVYYELLAGTSASLLAAAQTGFASWEPPAWIGALAGLGIRKTVGSAAAAAAAPPVRFSFEEIIVLFDLMGTAPLLPHALAATTTGPAGAGAGAGASPAGGSPATATAGAAASPVGGTAGAPSAAAAAAAAAAPASAGRTLASDGASLAAKLHAKTASALSGVGVAAAGPPLPLDGTKPAPVEVWTPAHWTQAARLRDAQLNRLKEAFVRRR</sequence>
<feature type="region of interest" description="Disordered" evidence="5">
    <location>
        <begin position="1235"/>
        <end position="1343"/>
    </location>
</feature>
<dbReference type="GO" id="GO:0006893">
    <property type="term" value="P:Golgi to plasma membrane transport"/>
    <property type="evidence" value="ECO:0007669"/>
    <property type="project" value="TreeGrafter"/>
</dbReference>
<comment type="similarity">
    <text evidence="4">Belongs to the SEC8 family.</text>
</comment>
<feature type="region of interest" description="Disordered" evidence="5">
    <location>
        <begin position="1408"/>
        <end position="1458"/>
    </location>
</feature>
<feature type="compositionally biased region" description="Low complexity" evidence="5">
    <location>
        <begin position="1780"/>
        <end position="1800"/>
    </location>
</feature>
<feature type="region of interest" description="Disordered" evidence="5">
    <location>
        <begin position="297"/>
        <end position="333"/>
    </location>
</feature>
<dbReference type="InterPro" id="IPR007191">
    <property type="entry name" value="Sec8_exocyst_N"/>
</dbReference>
<dbReference type="Pfam" id="PF20652">
    <property type="entry name" value="Sec8_C"/>
    <property type="match status" value="1"/>
</dbReference>
<keyword evidence="2 4" id="KW-0268">Exocytosis</keyword>
<dbReference type="STRING" id="1555241.A0A4P9X9J8"/>
<keyword evidence="1 4" id="KW-0813">Transport</keyword>
<feature type="compositionally biased region" description="Gly residues" evidence="5">
    <location>
        <begin position="1281"/>
        <end position="1290"/>
    </location>
</feature>